<evidence type="ECO:0000256" key="5">
    <source>
        <dbReference type="ARBA" id="ARBA00023136"/>
    </source>
</evidence>
<sequence>MMLKILLLFNGMCLISAISMRPHWQSGMAPVFLVSSYKGYVRWSMRRQRLSASCTAAVVMSSADATCQMALQQEEGHQKKAYDLQRTLALGLFGFGYYGGPCKSLYLLMDRWIGTAATIRNMAMKTFFDVYVHTPFILVPCYYATTNAFKGISFRDTRKQLRQEWATASFCSAVFWTPAQMINFRSIPQHSKILYISLLSFVDKTGLSWLSNRADNSRDQPSS</sequence>
<dbReference type="AlphaFoldDB" id="A0A7S2C6F4"/>
<dbReference type="EMBL" id="HBGS01024860">
    <property type="protein sequence ID" value="CAD9417122.1"/>
    <property type="molecule type" value="Transcribed_RNA"/>
</dbReference>
<dbReference type="GO" id="GO:0016020">
    <property type="term" value="C:membrane"/>
    <property type="evidence" value="ECO:0007669"/>
    <property type="project" value="UniProtKB-SubCell"/>
</dbReference>
<evidence type="ECO:0000256" key="3">
    <source>
        <dbReference type="ARBA" id="ARBA00022692"/>
    </source>
</evidence>
<organism evidence="8">
    <name type="scientific">Octactis speculum</name>
    <dbReference type="NCBI Taxonomy" id="3111310"/>
    <lineage>
        <taxon>Eukaryota</taxon>
        <taxon>Sar</taxon>
        <taxon>Stramenopiles</taxon>
        <taxon>Ochrophyta</taxon>
        <taxon>Dictyochophyceae</taxon>
        <taxon>Dictyochales</taxon>
        <taxon>Dictyochaceae</taxon>
        <taxon>Octactis</taxon>
    </lineage>
</organism>
<accession>A0A7S2C6F4</accession>
<protein>
    <submittedName>
        <fullName evidence="8">Uncharacterized protein</fullName>
    </submittedName>
</protein>
<keyword evidence="3" id="KW-0812">Transmembrane</keyword>
<evidence type="ECO:0000256" key="7">
    <source>
        <dbReference type="SAM" id="SignalP"/>
    </source>
</evidence>
<gene>
    <name evidence="8" type="ORF">DSPE1174_LOCUS12618</name>
</gene>
<evidence type="ECO:0000313" key="8">
    <source>
        <dbReference type="EMBL" id="CAD9417122.1"/>
    </source>
</evidence>
<feature type="signal peptide" evidence="7">
    <location>
        <begin position="1"/>
        <end position="17"/>
    </location>
</feature>
<evidence type="ECO:0000256" key="2">
    <source>
        <dbReference type="ARBA" id="ARBA00006824"/>
    </source>
</evidence>
<evidence type="ECO:0000256" key="4">
    <source>
        <dbReference type="ARBA" id="ARBA00022989"/>
    </source>
</evidence>
<feature type="chain" id="PRO_5031202158" evidence="7">
    <location>
        <begin position="18"/>
        <end position="223"/>
    </location>
</feature>
<evidence type="ECO:0000256" key="6">
    <source>
        <dbReference type="RuleBase" id="RU363053"/>
    </source>
</evidence>
<keyword evidence="4" id="KW-1133">Transmembrane helix</keyword>
<evidence type="ECO:0000256" key="1">
    <source>
        <dbReference type="ARBA" id="ARBA00004141"/>
    </source>
</evidence>
<proteinExistence type="inferred from homology"/>
<comment type="similarity">
    <text evidence="2 6">Belongs to the peroxisomal membrane protein PXMP2/4 family.</text>
</comment>
<dbReference type="InterPro" id="IPR007248">
    <property type="entry name" value="Mpv17_PMP22"/>
</dbReference>
<reference evidence="8" key="1">
    <citation type="submission" date="2021-01" db="EMBL/GenBank/DDBJ databases">
        <authorList>
            <person name="Corre E."/>
            <person name="Pelletier E."/>
            <person name="Niang G."/>
            <person name="Scheremetjew M."/>
            <person name="Finn R."/>
            <person name="Kale V."/>
            <person name="Holt S."/>
            <person name="Cochrane G."/>
            <person name="Meng A."/>
            <person name="Brown T."/>
            <person name="Cohen L."/>
        </authorList>
    </citation>
    <scope>NUCLEOTIDE SEQUENCE</scope>
    <source>
        <strain evidence="8">CCMP1381</strain>
    </source>
</reference>
<name>A0A7S2C6F4_9STRA</name>
<dbReference type="GO" id="GO:0005737">
    <property type="term" value="C:cytoplasm"/>
    <property type="evidence" value="ECO:0007669"/>
    <property type="project" value="TreeGrafter"/>
</dbReference>
<keyword evidence="5" id="KW-0472">Membrane</keyword>
<dbReference type="PANTHER" id="PTHR11266">
    <property type="entry name" value="PEROXISOMAL MEMBRANE PROTEIN 2, PXMP2 MPV17"/>
    <property type="match status" value="1"/>
</dbReference>
<dbReference type="Pfam" id="PF04117">
    <property type="entry name" value="Mpv17_PMP22"/>
    <property type="match status" value="1"/>
</dbReference>
<keyword evidence="7" id="KW-0732">Signal</keyword>
<comment type="subcellular location">
    <subcellularLocation>
        <location evidence="1">Membrane</location>
        <topology evidence="1">Multi-pass membrane protein</topology>
    </subcellularLocation>
</comment>